<keyword evidence="3" id="KW-1185">Reference proteome</keyword>
<protein>
    <submittedName>
        <fullName evidence="2">Florfenicol exporter</fullName>
    </submittedName>
</protein>
<proteinExistence type="predicted"/>
<organism evidence="2 3">
    <name type="scientific">Apiospora kogelbergensis</name>
    <dbReference type="NCBI Taxonomy" id="1337665"/>
    <lineage>
        <taxon>Eukaryota</taxon>
        <taxon>Fungi</taxon>
        <taxon>Dikarya</taxon>
        <taxon>Ascomycota</taxon>
        <taxon>Pezizomycotina</taxon>
        <taxon>Sordariomycetes</taxon>
        <taxon>Xylariomycetidae</taxon>
        <taxon>Amphisphaeriales</taxon>
        <taxon>Apiosporaceae</taxon>
        <taxon>Apiospora</taxon>
    </lineage>
</organism>
<evidence type="ECO:0000313" key="2">
    <source>
        <dbReference type="EMBL" id="KAK8101603.1"/>
    </source>
</evidence>
<dbReference type="EMBL" id="JAQQWP010000009">
    <property type="protein sequence ID" value="KAK8101603.1"/>
    <property type="molecule type" value="Genomic_DNA"/>
</dbReference>
<feature type="region of interest" description="Disordered" evidence="1">
    <location>
        <begin position="1"/>
        <end position="24"/>
    </location>
</feature>
<name>A0AAW0QK31_9PEZI</name>
<reference evidence="2 3" key="1">
    <citation type="submission" date="2023-01" db="EMBL/GenBank/DDBJ databases">
        <title>Analysis of 21 Apiospora genomes using comparative genomics revels a genus with tremendous synthesis potential of carbohydrate active enzymes and secondary metabolites.</title>
        <authorList>
            <person name="Sorensen T."/>
        </authorList>
    </citation>
    <scope>NUCLEOTIDE SEQUENCE [LARGE SCALE GENOMIC DNA]</scope>
    <source>
        <strain evidence="2 3">CBS 117206</strain>
    </source>
</reference>
<evidence type="ECO:0000313" key="3">
    <source>
        <dbReference type="Proteomes" id="UP001392437"/>
    </source>
</evidence>
<dbReference type="Proteomes" id="UP001392437">
    <property type="component" value="Unassembled WGS sequence"/>
</dbReference>
<evidence type="ECO:0000256" key="1">
    <source>
        <dbReference type="SAM" id="MobiDB-lite"/>
    </source>
</evidence>
<dbReference type="AlphaFoldDB" id="A0AAW0QK31"/>
<comment type="caution">
    <text evidence="2">The sequence shown here is derived from an EMBL/GenBank/DDBJ whole genome shotgun (WGS) entry which is preliminary data.</text>
</comment>
<feature type="region of interest" description="Disordered" evidence="1">
    <location>
        <begin position="38"/>
        <end position="99"/>
    </location>
</feature>
<sequence>MSGSGDYELASAKRRPLSSMPGWQRLAGSVYDIAETDGTWAAKKSTPRLSDTSLASPRDLDDERRQYSARSNSFSLPPMSPTRHRRGGPFSPRGLPPPHCEKVEEVQQQQHVKTAPEPAKEPYHIFSHRQKWQAVMLVSISALLAGLSSNIYFPAQDEIARVGLPPPLSPTLR</sequence>
<gene>
    <name evidence="2" type="ORF">PG999_011977</name>
</gene>
<accession>A0AAW0QK31</accession>